<dbReference type="SUPFAM" id="SSF57783">
    <property type="entry name" value="Zinc beta-ribbon"/>
    <property type="match status" value="1"/>
</dbReference>
<proteinExistence type="predicted"/>
<dbReference type="AlphaFoldDB" id="A0A564TVS0"/>
<name>A0A564TVS0_9FIRM</name>
<accession>A0A564TVS0</accession>
<dbReference type="Gene3D" id="3.90.580.10">
    <property type="entry name" value="Zinc finger, CHC2-type domain"/>
    <property type="match status" value="1"/>
</dbReference>
<reference evidence="1 2" key="1">
    <citation type="submission" date="2019-07" db="EMBL/GenBank/DDBJ databases">
        <authorList>
            <person name="Hibberd C M."/>
            <person name="Gehrig L. J."/>
            <person name="Chang H.-W."/>
            <person name="Venkatesh S."/>
        </authorList>
    </citation>
    <scope>NUCLEOTIDE SEQUENCE [LARGE SCALE GENOMIC DNA]</scope>
    <source>
        <strain evidence="1">Dorea_formicigenerans_SSTS_Bg7063</strain>
    </source>
</reference>
<sequence>MSLYEHGSPVGPCSFEVEDMTSFTITDVGNLLGIERLSGGDDASYNVVCPFCGDRRGKCNFVVYKDGELANVYHCFHCDAAGNMLTLYVELTGLYGSDCYKKAYHEIQKKLDLGAGEQMEKRLEIQCRKKKQKESLAKPVDYKRRDHTYRELITLLQLLPQHRNDLLSRGLTETEVANMEALGYKSTCAEESVAIARKLLKRGCRLEGVPGFFMNYHGDWEIAFYQKNNGYLCPVWSDEGLLIAFQIRLDVPYQKRKYVWLSSAKMEKGCSPGSPVSFSGVLNSPVVYVTEGVLKAEAAYQRTGQPYLGNPGVSAYKELELALNRLKAHGVKVVIEANDMDKCIRLHCDRAYSEACADCEGSSHECPKKREKRDHIRKGCLKLYEICEKLGLICKRAVWDTDDEGYWQENYKGIDDWKLREL</sequence>
<dbReference type="InterPro" id="IPR036977">
    <property type="entry name" value="DNA_primase_Znf_CHC2"/>
</dbReference>
<organism evidence="1 2">
    <name type="scientific">Dorea formicigenerans</name>
    <dbReference type="NCBI Taxonomy" id="39486"/>
    <lineage>
        <taxon>Bacteria</taxon>
        <taxon>Bacillati</taxon>
        <taxon>Bacillota</taxon>
        <taxon>Clostridia</taxon>
        <taxon>Lachnospirales</taxon>
        <taxon>Lachnospiraceae</taxon>
        <taxon>Dorea</taxon>
    </lineage>
</organism>
<protein>
    <recommendedName>
        <fullName evidence="3">DNA primase</fullName>
    </recommendedName>
</protein>
<dbReference type="GO" id="GO:0006260">
    <property type="term" value="P:DNA replication"/>
    <property type="evidence" value="ECO:0007669"/>
    <property type="project" value="InterPro"/>
</dbReference>
<dbReference type="RefSeq" id="WP_243131106.1">
    <property type="nucleotide sequence ID" value="NZ_CABHNI010000032.1"/>
</dbReference>
<dbReference type="GO" id="GO:0003677">
    <property type="term" value="F:DNA binding"/>
    <property type="evidence" value="ECO:0007669"/>
    <property type="project" value="InterPro"/>
</dbReference>
<dbReference type="GO" id="GO:0008270">
    <property type="term" value="F:zinc ion binding"/>
    <property type="evidence" value="ECO:0007669"/>
    <property type="project" value="InterPro"/>
</dbReference>
<dbReference type="Proteomes" id="UP000358366">
    <property type="component" value="Unassembled WGS sequence"/>
</dbReference>
<dbReference type="EMBL" id="CABHNI010000032">
    <property type="protein sequence ID" value="VUX11329.1"/>
    <property type="molecule type" value="Genomic_DNA"/>
</dbReference>
<evidence type="ECO:0000313" key="2">
    <source>
        <dbReference type="Proteomes" id="UP000358366"/>
    </source>
</evidence>
<gene>
    <name evidence="1" type="ORF">DFSSTS7063_01874</name>
</gene>
<evidence type="ECO:0008006" key="3">
    <source>
        <dbReference type="Google" id="ProtNLM"/>
    </source>
</evidence>
<evidence type="ECO:0000313" key="1">
    <source>
        <dbReference type="EMBL" id="VUX11329.1"/>
    </source>
</evidence>